<keyword evidence="5" id="KW-1185">Reference proteome</keyword>
<accession>A0A835MEN4</accession>
<gene>
    <name evidence="4" type="ORF">IFM89_009172</name>
</gene>
<keyword evidence="1" id="KW-0805">Transcription regulation</keyword>
<keyword evidence="2" id="KW-0804">Transcription</keyword>
<proteinExistence type="predicted"/>
<dbReference type="OrthoDB" id="166746at2759"/>
<name>A0A835MEN4_9MAGN</name>
<dbReference type="PANTHER" id="PTHR22597">
    <property type="entry name" value="POLYCOMB GROUP PROTEIN"/>
    <property type="match status" value="1"/>
</dbReference>
<evidence type="ECO:0000313" key="4">
    <source>
        <dbReference type="EMBL" id="KAF9624264.1"/>
    </source>
</evidence>
<dbReference type="Pfam" id="PF24663">
    <property type="entry name" value="DUF7651"/>
    <property type="match status" value="1"/>
</dbReference>
<evidence type="ECO:0000256" key="1">
    <source>
        <dbReference type="ARBA" id="ARBA00023015"/>
    </source>
</evidence>
<dbReference type="PANTHER" id="PTHR22597:SF0">
    <property type="entry name" value="POLYCOMB PROTEIN SUZ12"/>
    <property type="match status" value="1"/>
</dbReference>
<dbReference type="GO" id="GO:0031490">
    <property type="term" value="F:chromatin DNA binding"/>
    <property type="evidence" value="ECO:0007669"/>
    <property type="project" value="TreeGrafter"/>
</dbReference>
<sequence length="251" mass="28316">MCRQDSQAHSSSENAVAAEESLSIYCKPVELYNILERRAIQNPSFLQRCLRYKIQEKRKRRIKMTISLSSSMIRGAQVQRMLPLYVLLVTPCPEVGAGRRSAAYCCRTEECMLFSSSDFERKDCIKANFVLPEMKTLYDEFKSGKLSVLLISRGVKRNSFLGGNLVSGQMDASSSPVKVGGYCLWGKIPMESLFSSWDKYVSLSTGHGAELFSTVDMRPSFLEIQSVMGYVIRWDVIERNGKRIMILASVA</sequence>
<protein>
    <recommendedName>
        <fullName evidence="3">DUF7651 domain-containing protein</fullName>
    </recommendedName>
</protein>
<evidence type="ECO:0000259" key="3">
    <source>
        <dbReference type="Pfam" id="PF24663"/>
    </source>
</evidence>
<dbReference type="Proteomes" id="UP000631114">
    <property type="component" value="Unassembled WGS sequence"/>
</dbReference>
<dbReference type="AlphaFoldDB" id="A0A835MEN4"/>
<feature type="domain" description="DUF7651" evidence="3">
    <location>
        <begin position="51"/>
        <end position="227"/>
    </location>
</feature>
<evidence type="ECO:0000256" key="2">
    <source>
        <dbReference type="ARBA" id="ARBA00023163"/>
    </source>
</evidence>
<organism evidence="4 5">
    <name type="scientific">Coptis chinensis</name>
    <dbReference type="NCBI Taxonomy" id="261450"/>
    <lineage>
        <taxon>Eukaryota</taxon>
        <taxon>Viridiplantae</taxon>
        <taxon>Streptophyta</taxon>
        <taxon>Embryophyta</taxon>
        <taxon>Tracheophyta</taxon>
        <taxon>Spermatophyta</taxon>
        <taxon>Magnoliopsida</taxon>
        <taxon>Ranunculales</taxon>
        <taxon>Ranunculaceae</taxon>
        <taxon>Coptidoideae</taxon>
        <taxon>Coptis</taxon>
    </lineage>
</organism>
<dbReference type="EMBL" id="JADFTS010000001">
    <property type="protein sequence ID" value="KAF9624264.1"/>
    <property type="molecule type" value="Genomic_DNA"/>
</dbReference>
<evidence type="ECO:0000313" key="5">
    <source>
        <dbReference type="Proteomes" id="UP000631114"/>
    </source>
</evidence>
<dbReference type="GO" id="GO:0005634">
    <property type="term" value="C:nucleus"/>
    <property type="evidence" value="ECO:0007669"/>
    <property type="project" value="TreeGrafter"/>
</dbReference>
<dbReference type="InterPro" id="IPR056068">
    <property type="entry name" value="EMF2-like_DUF7651"/>
</dbReference>
<comment type="caution">
    <text evidence="4">The sequence shown here is derived from an EMBL/GenBank/DDBJ whole genome shotgun (WGS) entry which is preliminary data.</text>
</comment>
<reference evidence="4 5" key="1">
    <citation type="submission" date="2020-10" db="EMBL/GenBank/DDBJ databases">
        <title>The Coptis chinensis genome and diversification of protoberbering-type alkaloids.</title>
        <authorList>
            <person name="Wang B."/>
            <person name="Shu S."/>
            <person name="Song C."/>
            <person name="Liu Y."/>
        </authorList>
    </citation>
    <scope>NUCLEOTIDE SEQUENCE [LARGE SCALE GENOMIC DNA]</scope>
    <source>
        <strain evidence="4">HL-2020</strain>
        <tissue evidence="4">Leaf</tissue>
    </source>
</reference>